<dbReference type="EMBL" id="BSUZ01000001">
    <property type="protein sequence ID" value="GMA84949.1"/>
    <property type="molecule type" value="Genomic_DNA"/>
</dbReference>
<dbReference type="InterPro" id="IPR016181">
    <property type="entry name" value="Acyl_CoA_acyltransferase"/>
</dbReference>
<reference evidence="2" key="1">
    <citation type="journal article" date="2019" name="Int. J. Syst. Evol. Microbiol.">
        <title>The Global Catalogue of Microorganisms (GCM) 10K type strain sequencing project: providing services to taxonomists for standard genome sequencing and annotation.</title>
        <authorList>
            <consortium name="The Broad Institute Genomics Platform"/>
            <consortium name="The Broad Institute Genome Sequencing Center for Infectious Disease"/>
            <person name="Wu L."/>
            <person name="Ma J."/>
        </authorList>
    </citation>
    <scope>NUCLEOTIDE SEQUENCE [LARGE SCALE GENOMIC DNA]</scope>
    <source>
        <strain evidence="2">NBRC 108730</strain>
    </source>
</reference>
<evidence type="ECO:0000313" key="2">
    <source>
        <dbReference type="Proteomes" id="UP001157017"/>
    </source>
</evidence>
<organism evidence="1 2">
    <name type="scientific">Angustibacter aerolatus</name>
    <dbReference type="NCBI Taxonomy" id="1162965"/>
    <lineage>
        <taxon>Bacteria</taxon>
        <taxon>Bacillati</taxon>
        <taxon>Actinomycetota</taxon>
        <taxon>Actinomycetes</taxon>
        <taxon>Kineosporiales</taxon>
        <taxon>Kineosporiaceae</taxon>
    </lineage>
</organism>
<keyword evidence="2" id="KW-1185">Reference proteome</keyword>
<dbReference type="SUPFAM" id="SSF55729">
    <property type="entry name" value="Acyl-CoA N-acyltransferases (Nat)"/>
    <property type="match status" value="1"/>
</dbReference>
<sequence>MAVVTLDVPWPQTIETERLRLRPMRADDLPLVLRLECDPVAKAHLGGPVPLAVLEQAARGPLPVEPGAFMVCDRADDTAFGSLQARPPRARSAGAPHVDGGVRARRGRACRTCSTRRAGGRAWRARRCRPRSPGWRRWSTTTTWSS</sequence>
<gene>
    <name evidence="1" type="ORF">GCM10025868_01990</name>
</gene>
<proteinExistence type="predicted"/>
<evidence type="ECO:0008006" key="3">
    <source>
        <dbReference type="Google" id="ProtNLM"/>
    </source>
</evidence>
<dbReference type="Gene3D" id="3.40.630.30">
    <property type="match status" value="1"/>
</dbReference>
<protein>
    <recommendedName>
        <fullName evidence="3">N-acetyltransferase domain-containing protein</fullName>
    </recommendedName>
</protein>
<name>A0ABQ6JCM3_9ACTN</name>
<dbReference type="Proteomes" id="UP001157017">
    <property type="component" value="Unassembled WGS sequence"/>
</dbReference>
<accession>A0ABQ6JCM3</accession>
<comment type="caution">
    <text evidence="1">The sequence shown here is derived from an EMBL/GenBank/DDBJ whole genome shotgun (WGS) entry which is preliminary data.</text>
</comment>
<evidence type="ECO:0000313" key="1">
    <source>
        <dbReference type="EMBL" id="GMA84949.1"/>
    </source>
</evidence>